<proteinExistence type="predicted"/>
<dbReference type="AlphaFoldDB" id="A0A2X3EDT0"/>
<reference evidence="1 2" key="1">
    <citation type="submission" date="2018-06" db="EMBL/GenBank/DDBJ databases">
        <authorList>
            <consortium name="Pathogen Informatics"/>
            <person name="Doyle S."/>
        </authorList>
    </citation>
    <scope>NUCLEOTIDE SEQUENCE [LARGE SCALE GENOMIC DNA]</scope>
    <source>
        <strain evidence="1 2">NCTC9128</strain>
    </source>
</reference>
<protein>
    <submittedName>
        <fullName evidence="1">Oligopeptide ABC transporter</fullName>
    </submittedName>
</protein>
<evidence type="ECO:0000313" key="2">
    <source>
        <dbReference type="Proteomes" id="UP000251088"/>
    </source>
</evidence>
<dbReference type="Proteomes" id="UP000251088">
    <property type="component" value="Unassembled WGS sequence"/>
</dbReference>
<organism evidence="1 2">
    <name type="scientific">Klebsiella pneumoniae</name>
    <dbReference type="NCBI Taxonomy" id="573"/>
    <lineage>
        <taxon>Bacteria</taxon>
        <taxon>Pseudomonadati</taxon>
        <taxon>Pseudomonadota</taxon>
        <taxon>Gammaproteobacteria</taxon>
        <taxon>Enterobacterales</taxon>
        <taxon>Enterobacteriaceae</taxon>
        <taxon>Klebsiella/Raoultella group</taxon>
        <taxon>Klebsiella</taxon>
        <taxon>Klebsiella pneumoniae complex</taxon>
    </lineage>
</organism>
<sequence>MLGFANINLYGSSDYSQVEFNVHRRRYRISGCARR</sequence>
<accession>A0A2X3EDT0</accession>
<dbReference type="EMBL" id="UAWN01000016">
    <property type="protein sequence ID" value="SQC40728.1"/>
    <property type="molecule type" value="Genomic_DNA"/>
</dbReference>
<evidence type="ECO:0000313" key="1">
    <source>
        <dbReference type="EMBL" id="SQC40728.1"/>
    </source>
</evidence>
<name>A0A2X3EDT0_KLEPN</name>
<gene>
    <name evidence="1" type="ORF">NCTC9128_06733</name>
</gene>